<feature type="domain" description="TNase-like" evidence="1">
    <location>
        <begin position="39"/>
        <end position="168"/>
    </location>
</feature>
<evidence type="ECO:0000313" key="3">
    <source>
        <dbReference type="Proteomes" id="UP001224412"/>
    </source>
</evidence>
<dbReference type="InterPro" id="IPR016071">
    <property type="entry name" value="Staphylococal_nuclease_OB-fold"/>
</dbReference>
<dbReference type="InterPro" id="IPR035437">
    <property type="entry name" value="SNase_OB-fold_sf"/>
</dbReference>
<gene>
    <name evidence="2" type="ORF">QPX42_08850</name>
</gene>
<organism evidence="2 3">
    <name type="scientific">Corynebacterium pseudodiphtheriticum</name>
    <dbReference type="NCBI Taxonomy" id="37637"/>
    <lineage>
        <taxon>Bacteria</taxon>
        <taxon>Bacillati</taxon>
        <taxon>Actinomycetota</taxon>
        <taxon>Actinomycetes</taxon>
        <taxon>Mycobacteriales</taxon>
        <taxon>Corynebacteriaceae</taxon>
        <taxon>Corynebacterium</taxon>
    </lineage>
</organism>
<dbReference type="Gene3D" id="2.40.50.90">
    <property type="match status" value="1"/>
</dbReference>
<dbReference type="SMART" id="SM00318">
    <property type="entry name" value="SNc"/>
    <property type="match status" value="1"/>
</dbReference>
<dbReference type="Pfam" id="PF00565">
    <property type="entry name" value="SNase"/>
    <property type="match status" value="1"/>
</dbReference>
<comment type="caution">
    <text evidence="2">The sequence shown here is derived from an EMBL/GenBank/DDBJ whole genome shotgun (WGS) entry which is preliminary data.</text>
</comment>
<proteinExistence type="predicted"/>
<dbReference type="EMBL" id="JASNVH010000013">
    <property type="protein sequence ID" value="MDK4307645.1"/>
    <property type="molecule type" value="Genomic_DNA"/>
</dbReference>
<dbReference type="AlphaFoldDB" id="A0AAP4BSB7"/>
<dbReference type="PROSITE" id="PS50830">
    <property type="entry name" value="TNASE_3"/>
    <property type="match status" value="1"/>
</dbReference>
<name>A0AAP4BSB7_9CORY</name>
<dbReference type="RefSeq" id="WP_126925929.1">
    <property type="nucleotide sequence ID" value="NZ_CP137212.1"/>
</dbReference>
<dbReference type="Proteomes" id="UP001224412">
    <property type="component" value="Unassembled WGS sequence"/>
</dbReference>
<evidence type="ECO:0000259" key="1">
    <source>
        <dbReference type="PROSITE" id="PS50830"/>
    </source>
</evidence>
<reference evidence="2" key="1">
    <citation type="submission" date="2023-05" db="EMBL/GenBank/DDBJ databases">
        <title>Metabolic capabilities are highly conserved among human nasal-associated Corynebacterium species in pangenomic analyses.</title>
        <authorList>
            <person name="Tran T.H."/>
            <person name="Roberts A.Q."/>
            <person name="Escapa I.F."/>
            <person name="Gao W."/>
            <person name="Conlan S."/>
            <person name="Kong H."/>
            <person name="Segre J.A."/>
            <person name="Kelly M.S."/>
            <person name="Lemon K.P."/>
        </authorList>
    </citation>
    <scope>NUCLEOTIDE SEQUENCE</scope>
    <source>
        <strain evidence="2">KPL2773</strain>
    </source>
</reference>
<sequence>MNQKRSKSALGLTIIAALLYGGYQLLGSDIDNGQRPERTDRTVVVASVVDGDTIRVRKPGTSETTRIRLLNIDTPELNKECYADEAKQFVEDLIPEGTQVQLVYDQEQADHYGRELAGVYAGETFVNREVAAAGLAVPILVQPNTLFYEEIERAAAEAKESRRGVFAADSGCEFAGYKTQN</sequence>
<evidence type="ECO:0000313" key="2">
    <source>
        <dbReference type="EMBL" id="MDK4307645.1"/>
    </source>
</evidence>
<protein>
    <submittedName>
        <fullName evidence="2">Thermonuclease family protein</fullName>
    </submittedName>
</protein>
<dbReference type="SUPFAM" id="SSF50199">
    <property type="entry name" value="Staphylococcal nuclease"/>
    <property type="match status" value="1"/>
</dbReference>
<accession>A0AAP4BSB7</accession>